<name>A0ABW7EQU0_9BURK</name>
<evidence type="ECO:0000313" key="2">
    <source>
        <dbReference type="Proteomes" id="UP001606300"/>
    </source>
</evidence>
<organism evidence="1 2">
    <name type="scientific">Pelomonas dachongensis</name>
    <dbReference type="NCBI Taxonomy" id="3299029"/>
    <lineage>
        <taxon>Bacteria</taxon>
        <taxon>Pseudomonadati</taxon>
        <taxon>Pseudomonadota</taxon>
        <taxon>Betaproteobacteria</taxon>
        <taxon>Burkholderiales</taxon>
        <taxon>Sphaerotilaceae</taxon>
        <taxon>Roseateles</taxon>
    </lineage>
</organism>
<proteinExistence type="predicted"/>
<dbReference type="Proteomes" id="UP001606300">
    <property type="component" value="Unassembled WGS sequence"/>
</dbReference>
<protein>
    <submittedName>
        <fullName evidence="1">Uncharacterized protein</fullName>
    </submittedName>
</protein>
<evidence type="ECO:0000313" key="1">
    <source>
        <dbReference type="EMBL" id="MFG6415699.1"/>
    </source>
</evidence>
<dbReference type="RefSeq" id="WP_394471767.1">
    <property type="nucleotide sequence ID" value="NZ_JBIGHY010000006.1"/>
</dbReference>
<keyword evidence="2" id="KW-1185">Reference proteome</keyword>
<accession>A0ABW7EQU0</accession>
<gene>
    <name evidence="1" type="ORF">ACG02S_17540</name>
</gene>
<dbReference type="EMBL" id="JBIGHY010000006">
    <property type="protein sequence ID" value="MFG6415699.1"/>
    <property type="molecule type" value="Genomic_DNA"/>
</dbReference>
<reference evidence="1 2" key="1">
    <citation type="submission" date="2024-09" db="EMBL/GenBank/DDBJ databases">
        <title>Novel species of the genus Pelomonas and Roseateles isolated from streams.</title>
        <authorList>
            <person name="Lu H."/>
        </authorList>
    </citation>
    <scope>NUCLEOTIDE SEQUENCE [LARGE SCALE GENOMIC DNA]</scope>
    <source>
        <strain evidence="1 2">DC23W</strain>
    </source>
</reference>
<sequence>MREQGRLPANRVRLGNTLSKSSALTLSDASGKPRLMLMLMVTPDGKPSIQFPDDKGKPARIIDL</sequence>
<comment type="caution">
    <text evidence="1">The sequence shown here is derived from an EMBL/GenBank/DDBJ whole genome shotgun (WGS) entry which is preliminary data.</text>
</comment>